<name>A0A5C5XUJ2_9BACT</name>
<reference evidence="2 3" key="1">
    <citation type="submission" date="2019-02" db="EMBL/GenBank/DDBJ databases">
        <title>Deep-cultivation of Planctomycetes and their phenomic and genomic characterization uncovers novel biology.</title>
        <authorList>
            <person name="Wiegand S."/>
            <person name="Jogler M."/>
            <person name="Boedeker C."/>
            <person name="Pinto D."/>
            <person name="Vollmers J."/>
            <person name="Rivas-Marin E."/>
            <person name="Kohn T."/>
            <person name="Peeters S.H."/>
            <person name="Heuer A."/>
            <person name="Rast P."/>
            <person name="Oberbeckmann S."/>
            <person name="Bunk B."/>
            <person name="Jeske O."/>
            <person name="Meyerdierks A."/>
            <person name="Storesund J.E."/>
            <person name="Kallscheuer N."/>
            <person name="Luecker S."/>
            <person name="Lage O.M."/>
            <person name="Pohl T."/>
            <person name="Merkel B.J."/>
            <person name="Hornburger P."/>
            <person name="Mueller R.-W."/>
            <person name="Bruemmer F."/>
            <person name="Labrenz M."/>
            <person name="Spormann A.M."/>
            <person name="Op Den Camp H."/>
            <person name="Overmann J."/>
            <person name="Amann R."/>
            <person name="Jetten M.S.M."/>
            <person name="Mascher T."/>
            <person name="Medema M.H."/>
            <person name="Devos D.P."/>
            <person name="Kaster A.-K."/>
            <person name="Ovreas L."/>
            <person name="Rohde M."/>
            <person name="Galperin M.Y."/>
            <person name="Jogler C."/>
        </authorList>
    </citation>
    <scope>NUCLEOTIDE SEQUENCE [LARGE SCALE GENOMIC DNA]</scope>
    <source>
        <strain evidence="2 3">Pla123a</strain>
    </source>
</reference>
<dbReference type="PANTHER" id="PTHR40254:SF1">
    <property type="entry name" value="BLR0577 PROTEIN"/>
    <property type="match status" value="1"/>
</dbReference>
<organism evidence="2 3">
    <name type="scientific">Posidoniimonas polymericola</name>
    <dbReference type="NCBI Taxonomy" id="2528002"/>
    <lineage>
        <taxon>Bacteria</taxon>
        <taxon>Pseudomonadati</taxon>
        <taxon>Planctomycetota</taxon>
        <taxon>Planctomycetia</taxon>
        <taxon>Pirellulales</taxon>
        <taxon>Lacipirellulaceae</taxon>
        <taxon>Posidoniimonas</taxon>
    </lineage>
</organism>
<dbReference type="AlphaFoldDB" id="A0A5C5XUJ2"/>
<evidence type="ECO:0000313" key="2">
    <source>
        <dbReference type="EMBL" id="TWT66917.1"/>
    </source>
</evidence>
<dbReference type="InterPro" id="IPR038732">
    <property type="entry name" value="HpyO/CreE_NAD-binding"/>
</dbReference>
<feature type="domain" description="FAD-dependent urate hydroxylase HpyO/Asp monooxygenase CreE-like FAD/NAD(P)-binding" evidence="1">
    <location>
        <begin position="27"/>
        <end position="186"/>
    </location>
</feature>
<accession>A0A5C5XUJ2</accession>
<comment type="caution">
    <text evidence="2">The sequence shown here is derived from an EMBL/GenBank/DDBJ whole genome shotgun (WGS) entry which is preliminary data.</text>
</comment>
<dbReference type="PANTHER" id="PTHR40254">
    <property type="entry name" value="BLR0577 PROTEIN"/>
    <property type="match status" value="1"/>
</dbReference>
<dbReference type="EMBL" id="SJPO01000013">
    <property type="protein sequence ID" value="TWT66917.1"/>
    <property type="molecule type" value="Genomic_DNA"/>
</dbReference>
<dbReference type="Pfam" id="PF13454">
    <property type="entry name" value="NAD_binding_9"/>
    <property type="match status" value="1"/>
</dbReference>
<protein>
    <recommendedName>
        <fullName evidence="1">FAD-dependent urate hydroxylase HpyO/Asp monooxygenase CreE-like FAD/NAD(P)-binding domain-containing protein</fullName>
    </recommendedName>
</protein>
<dbReference type="SUPFAM" id="SSF51905">
    <property type="entry name" value="FAD/NAD(P)-binding domain"/>
    <property type="match status" value="1"/>
</dbReference>
<dbReference type="Proteomes" id="UP000318478">
    <property type="component" value="Unassembled WGS sequence"/>
</dbReference>
<proteinExistence type="predicted"/>
<keyword evidence="3" id="KW-1185">Reference proteome</keyword>
<dbReference type="InterPro" id="IPR052189">
    <property type="entry name" value="L-asp_N-monooxygenase_NS-form"/>
</dbReference>
<dbReference type="Gene3D" id="3.50.50.60">
    <property type="entry name" value="FAD/NAD(P)-binding domain"/>
    <property type="match status" value="1"/>
</dbReference>
<gene>
    <name evidence="2" type="ORF">Pla123a_43450</name>
</gene>
<evidence type="ECO:0000313" key="3">
    <source>
        <dbReference type="Proteomes" id="UP000318478"/>
    </source>
</evidence>
<dbReference type="InterPro" id="IPR036188">
    <property type="entry name" value="FAD/NAD-bd_sf"/>
</dbReference>
<sequence>MTTLVPSGADRFHSDRRESSADPYRLAIIGAGPRGLQCGEAIASQLANAGPRPRTEITYFEPARCPGAGAVYSPDQPNFLLMNFPAAAIDRSFPSSDSGQTPGFIEWLAREDREAISPGAFLPRATVGRYLSYRFQRLRHRLAAAGICCRVIPHAVMNVSPAENQWRCQTAAGVEAFDQIVFTIGHGLRWRRRTEAATGDTLLPAYPTATNLGPANIAPGASVAVRGFALTCIDVCLALTQGRGGCFFSNGQYRWSYLPSGKEPGSILPFSGTGRPMQPKPDYRQWRVAGASTSIWPRFQSQLTGLEGPSGEEVAGVVFDAADAALADYAQNFGLERPASGVARRWFDRFCQPKTPEEIVRWMRRSIRIAAGKRPADAGWALGEAWRQLYPTLVAQFSFGRHGEAAWQSIAKFSREMERLAFGPPIENAAKLVALVDHGVLDLRHCGDHSRLLSEHGHRIVTAAVETKVDRVVDAVLPSGAETCNNEVAGGLLPESIALKTTPGGAMQTSRGGEPLKSDGTRIESVRCFGRVAEGWVIGHDTLNRSLHNQIDTWATGLAMQLTRSNS</sequence>
<evidence type="ECO:0000259" key="1">
    <source>
        <dbReference type="Pfam" id="PF13454"/>
    </source>
</evidence>